<dbReference type="AlphaFoldDB" id="A0A3S2TMY6"/>
<dbReference type="Gene3D" id="1.10.606.10">
    <property type="entry name" value="Vanadium-containing Chloroperoxidase, domain 2"/>
    <property type="match status" value="1"/>
</dbReference>
<protein>
    <recommendedName>
        <fullName evidence="6">Phosphatase PAP2 family protein</fullName>
    </recommendedName>
</protein>
<dbReference type="Proteomes" id="UP000288178">
    <property type="component" value="Unassembled WGS sequence"/>
</dbReference>
<evidence type="ECO:0000259" key="3">
    <source>
        <dbReference type="Pfam" id="PF22778"/>
    </source>
</evidence>
<evidence type="ECO:0000256" key="1">
    <source>
        <dbReference type="SAM" id="SignalP"/>
    </source>
</evidence>
<evidence type="ECO:0008006" key="6">
    <source>
        <dbReference type="Google" id="ProtNLM"/>
    </source>
</evidence>
<keyword evidence="1" id="KW-0732">Signal</keyword>
<sequence length="500" mass="54043">MKSPISFRLGRRLAGAAAAAVAAWSCSLPAQARTFDFQTGNAPIDVIIPAVVPSIFAAVAPSDAPLVLRTTTLLTNAWFDALAPYHATAVGVYSRLPRRPADEGVDDRNRNVAIFYAALPVLESLYPAEKARWAALLQSVGLDPALQSDDLSTPEGIGRAAGLAVVRVREADGMNQLGDAGGRQFNRVPYADTTGYAPVNTADALKDPSRWQPAVVSRGNGIFTDQRFVTPQWAQTLPYSLPPRRPFVVRPPVDSNPKGPGGLARYKAQADTVLAASAQLTDAQKMTAELFNNKIESLGFVALFLSVSQGWSVERFVQYDFLVNLAAFDGGITMWRNKARYDAVRPFSAIRYLYGDNPVTAWGGPGRGTVEIPASQWQAYLGVADHPEYPSGSTCFCAAHAQASRRYLGTDTLGWVVPYARGSSRVEPGITPTADLQLSFPTWSQFETDCGQSRLWGGVHFQAAIDAAVPVCRRVGDLAYDFLTRHIDGTAPAPARVDRR</sequence>
<dbReference type="EMBL" id="SACT01000003">
    <property type="protein sequence ID" value="RVT51683.1"/>
    <property type="molecule type" value="Genomic_DNA"/>
</dbReference>
<dbReference type="PANTHER" id="PTHR34599:SF2">
    <property type="entry name" value="TRAF-TYPE DOMAIN-CONTAINING PROTEIN"/>
    <property type="match status" value="1"/>
</dbReference>
<evidence type="ECO:0000313" key="5">
    <source>
        <dbReference type="Proteomes" id="UP000288178"/>
    </source>
</evidence>
<dbReference type="InterPro" id="IPR049283">
    <property type="entry name" value="DUF6851"/>
</dbReference>
<proteinExistence type="predicted"/>
<dbReference type="Pfam" id="PF22778">
    <property type="entry name" value="VCPO_2nd"/>
    <property type="match status" value="1"/>
</dbReference>
<dbReference type="InterPro" id="IPR036938">
    <property type="entry name" value="PAP2/HPO_sf"/>
</dbReference>
<feature type="signal peptide" evidence="1">
    <location>
        <begin position="1"/>
        <end position="32"/>
    </location>
</feature>
<evidence type="ECO:0000259" key="2">
    <source>
        <dbReference type="Pfam" id="PF21167"/>
    </source>
</evidence>
<accession>A0A3S2TMY6</accession>
<dbReference type="InterPro" id="IPR055161">
    <property type="entry name" value="NapH1-like_2nd"/>
</dbReference>
<keyword evidence="5" id="KW-1185">Reference proteome</keyword>
<dbReference type="SUPFAM" id="SSF48317">
    <property type="entry name" value="Acid phosphatase/Vanadium-dependent haloperoxidase"/>
    <property type="match status" value="1"/>
</dbReference>
<evidence type="ECO:0000313" key="4">
    <source>
        <dbReference type="EMBL" id="RVT51683.1"/>
    </source>
</evidence>
<dbReference type="OrthoDB" id="9771961at2"/>
<dbReference type="InterPro" id="IPR016119">
    <property type="entry name" value="Br/Cl_peroxidase_C"/>
</dbReference>
<reference evidence="4 5" key="1">
    <citation type="submission" date="2019-01" db="EMBL/GenBank/DDBJ databases">
        <authorList>
            <person name="Chen W.-M."/>
        </authorList>
    </citation>
    <scope>NUCLEOTIDE SEQUENCE [LARGE SCALE GENOMIC DNA]</scope>
    <source>
        <strain evidence="4 5">ICH-3</strain>
    </source>
</reference>
<feature type="chain" id="PRO_5018609339" description="Phosphatase PAP2 family protein" evidence="1">
    <location>
        <begin position="33"/>
        <end position="500"/>
    </location>
</feature>
<dbReference type="PANTHER" id="PTHR34599">
    <property type="entry name" value="PEROXIDASE-RELATED"/>
    <property type="match status" value="1"/>
</dbReference>
<dbReference type="RefSeq" id="WP_128198684.1">
    <property type="nucleotide sequence ID" value="NZ_SACT01000003.1"/>
</dbReference>
<name>A0A3S2TMY6_9BURK</name>
<feature type="domain" description="DUF6851" evidence="2">
    <location>
        <begin position="73"/>
        <end position="213"/>
    </location>
</feature>
<dbReference type="InterPro" id="IPR052559">
    <property type="entry name" value="V-haloperoxidase"/>
</dbReference>
<organism evidence="4 5">
    <name type="scientific">Rubrivivax albus</name>
    <dbReference type="NCBI Taxonomy" id="2499835"/>
    <lineage>
        <taxon>Bacteria</taxon>
        <taxon>Pseudomonadati</taxon>
        <taxon>Pseudomonadota</taxon>
        <taxon>Betaproteobacteria</taxon>
        <taxon>Burkholderiales</taxon>
        <taxon>Sphaerotilaceae</taxon>
        <taxon>Rubrivivax</taxon>
    </lineage>
</organism>
<dbReference type="Pfam" id="PF21167">
    <property type="entry name" value="DUF6851"/>
    <property type="match status" value="1"/>
</dbReference>
<gene>
    <name evidence="4" type="ORF">ENE75_12790</name>
</gene>
<feature type="domain" description="Vanadium-dependent haloperoxidase NapH1-like second helical-bundle" evidence="3">
    <location>
        <begin position="323"/>
        <end position="490"/>
    </location>
</feature>
<dbReference type="GO" id="GO:0004601">
    <property type="term" value="F:peroxidase activity"/>
    <property type="evidence" value="ECO:0007669"/>
    <property type="project" value="InterPro"/>
</dbReference>
<dbReference type="CDD" id="cd03398">
    <property type="entry name" value="PAP2_haloperoxidase"/>
    <property type="match status" value="1"/>
</dbReference>
<comment type="caution">
    <text evidence="4">The sequence shown here is derived from an EMBL/GenBank/DDBJ whole genome shotgun (WGS) entry which is preliminary data.</text>
</comment>